<dbReference type="EMBL" id="GBRH01282677">
    <property type="protein sequence ID" value="JAD15218.1"/>
    <property type="molecule type" value="Transcribed_RNA"/>
</dbReference>
<dbReference type="AlphaFoldDB" id="A0A0A8XR42"/>
<evidence type="ECO:0000313" key="1">
    <source>
        <dbReference type="EMBL" id="JAD15218.1"/>
    </source>
</evidence>
<accession>A0A0A8XR42</accession>
<proteinExistence type="predicted"/>
<protein>
    <submittedName>
        <fullName evidence="1">Uncharacterized protein</fullName>
    </submittedName>
</protein>
<organism evidence="1">
    <name type="scientific">Arundo donax</name>
    <name type="common">Giant reed</name>
    <name type="synonym">Donax arundinaceus</name>
    <dbReference type="NCBI Taxonomy" id="35708"/>
    <lineage>
        <taxon>Eukaryota</taxon>
        <taxon>Viridiplantae</taxon>
        <taxon>Streptophyta</taxon>
        <taxon>Embryophyta</taxon>
        <taxon>Tracheophyta</taxon>
        <taxon>Spermatophyta</taxon>
        <taxon>Magnoliopsida</taxon>
        <taxon>Liliopsida</taxon>
        <taxon>Poales</taxon>
        <taxon>Poaceae</taxon>
        <taxon>PACMAD clade</taxon>
        <taxon>Arundinoideae</taxon>
        <taxon>Arundineae</taxon>
        <taxon>Arundo</taxon>
    </lineage>
</organism>
<reference evidence="1" key="2">
    <citation type="journal article" date="2015" name="Data Brief">
        <title>Shoot transcriptome of the giant reed, Arundo donax.</title>
        <authorList>
            <person name="Barrero R.A."/>
            <person name="Guerrero F.D."/>
            <person name="Moolhuijzen P."/>
            <person name="Goolsby J.A."/>
            <person name="Tidwell J."/>
            <person name="Bellgard S.E."/>
            <person name="Bellgard M.I."/>
        </authorList>
    </citation>
    <scope>NUCLEOTIDE SEQUENCE</scope>
    <source>
        <tissue evidence="1">Shoot tissue taken approximately 20 cm above the soil surface</tissue>
    </source>
</reference>
<sequence length="55" mass="6316">MMICIGNIPFFSSNNNAFHTKLTVKVFLLDSQLEQILLATTPLYDFFELCFILLS</sequence>
<reference evidence="1" key="1">
    <citation type="submission" date="2014-09" db="EMBL/GenBank/DDBJ databases">
        <authorList>
            <person name="Magalhaes I.L.F."/>
            <person name="Oliveira U."/>
            <person name="Santos F.R."/>
            <person name="Vidigal T.H.D.A."/>
            <person name="Brescovit A.D."/>
            <person name="Santos A.J."/>
        </authorList>
    </citation>
    <scope>NUCLEOTIDE SEQUENCE</scope>
    <source>
        <tissue evidence="1">Shoot tissue taken approximately 20 cm above the soil surface</tissue>
    </source>
</reference>
<name>A0A0A8XR42_ARUDO</name>